<name>A0AAU8CZI9_9HYPH</name>
<gene>
    <name evidence="1" type="ORF">ABVK50_15715</name>
</gene>
<accession>A0AAU8CZI9</accession>
<evidence type="ECO:0000313" key="1">
    <source>
        <dbReference type="EMBL" id="XCG51820.1"/>
    </source>
</evidence>
<sequence length="173" mass="19267">MAHAGEDGQQDEAAMLEFVAGCCQHLLELMVLGVDLSLFGIRDVALIDFPKWIGSHATIPVPRMSHETGQECEIAPQLNSFARLEPLLDIAFDHRFIQGPQRKIAEGFEEIDQAAAVRPDRVLGKRPASLRLLEHPLGTFVKKDVALQQQFLVQALFERICLFLSSRCTVMSS</sequence>
<dbReference type="EMBL" id="CP159253">
    <property type="protein sequence ID" value="XCG51820.1"/>
    <property type="molecule type" value="Genomic_DNA"/>
</dbReference>
<organism evidence="1">
    <name type="scientific">Mesorhizobium sp. WSM2240</name>
    <dbReference type="NCBI Taxonomy" id="3228851"/>
    <lineage>
        <taxon>Bacteria</taxon>
        <taxon>Pseudomonadati</taxon>
        <taxon>Pseudomonadota</taxon>
        <taxon>Alphaproteobacteria</taxon>
        <taxon>Hyphomicrobiales</taxon>
        <taxon>Phyllobacteriaceae</taxon>
        <taxon>Mesorhizobium</taxon>
    </lineage>
</organism>
<reference evidence="1" key="1">
    <citation type="submission" date="2024-06" db="EMBL/GenBank/DDBJ databases">
        <title>Mesorhizobium karijinii sp. nov., a symbiont of the iconic Swainsona formosa from arid Australia.</title>
        <authorList>
            <person name="Hill Y.J."/>
            <person name="Watkin E.L.J."/>
            <person name="O'Hara G.W."/>
            <person name="Terpolilli J."/>
            <person name="Tye M.L."/>
            <person name="Kohlmeier M.G."/>
        </authorList>
    </citation>
    <scope>NUCLEOTIDE SEQUENCE</scope>
    <source>
        <strain evidence="1">WSM2240</strain>
    </source>
</reference>
<proteinExistence type="predicted"/>
<protein>
    <submittedName>
        <fullName evidence="1">Uncharacterized protein</fullName>
    </submittedName>
</protein>
<dbReference type="AlphaFoldDB" id="A0AAU8CZI9"/>